<accession>A0A2P1CIL1</accession>
<organism evidence="1 2">
    <name type="scientific">Microbacterium phage Pajaza</name>
    <dbReference type="NCBI Taxonomy" id="2099443"/>
    <lineage>
        <taxon>Viruses</taxon>
        <taxon>Duplodnaviria</taxon>
        <taxon>Heunggongvirae</taxon>
        <taxon>Uroviricota</taxon>
        <taxon>Caudoviricetes</taxon>
        <taxon>Pikminvirus</taxon>
        <taxon>Pikminvirus pikmin</taxon>
    </lineage>
</organism>
<reference evidence="1 2" key="1">
    <citation type="submission" date="2018-02" db="EMBL/GenBank/DDBJ databases">
        <authorList>
            <person name="Zacj K.M."/>
            <person name="Aull H.G."/>
            <person name="Garlena R.A."/>
            <person name="Russell D.A."/>
            <person name="Pope W.H."/>
            <person name="Jacobs-Sera D."/>
            <person name="Hatfull G.F."/>
        </authorList>
    </citation>
    <scope>NUCLEOTIDE SEQUENCE [LARGE SCALE GENOMIC DNA]</scope>
</reference>
<gene>
    <name evidence="1" type="primary">43</name>
    <name evidence="1" type="ORF">PBI_PAJAZA_43</name>
</gene>
<name>A0A2P1CIL1_9CAUD</name>
<dbReference type="EMBL" id="MG944216">
    <property type="protein sequence ID" value="AVJ51034.1"/>
    <property type="molecule type" value="Genomic_DNA"/>
</dbReference>
<evidence type="ECO:0000313" key="1">
    <source>
        <dbReference type="EMBL" id="AVJ51034.1"/>
    </source>
</evidence>
<proteinExistence type="predicted"/>
<protein>
    <submittedName>
        <fullName evidence="1">Uncharacterized protein</fullName>
    </submittedName>
</protein>
<evidence type="ECO:0000313" key="2">
    <source>
        <dbReference type="Proteomes" id="UP000241138"/>
    </source>
</evidence>
<dbReference type="Proteomes" id="UP000241138">
    <property type="component" value="Segment"/>
</dbReference>
<sequence length="266" mass="30151">MKSPSARPPEQHPHLDHLFKVGVLHSRSTNKKMPKKARAEAKRELLRYRDEGLIIQKFSKEDKMATRKGMTKSGFCAFPADHRSHVSCKNEKCTCTCHESQEVFSGKGIIFAVIDDRENMGDGRRTTVDIIADGIEAALDAGHETSEEIARYMVTSAFQHVRDRRVRFNSVLKAGDVVGAHITRKLYNAYNDLAVMAEEAEDAAEKRDAKMEATGFAEAVQIVFSPFSSEDPKDFRLVNWDMVDMMTEEFEKEQRLVRKARNGNPQ</sequence>